<dbReference type="PANTHER" id="PTHR32098:SF5">
    <property type="entry name" value="LYCOPENE BETA_EPSILON CYCLASE PROTEIN"/>
    <property type="match status" value="1"/>
</dbReference>
<dbReference type="PANTHER" id="PTHR32098">
    <property type="entry name" value="LYCOPENE BETA/EPSILON CYCLASE PROTEIN"/>
    <property type="match status" value="1"/>
</dbReference>
<accession>A0A7S2ZAP7</accession>
<evidence type="ECO:0000313" key="1">
    <source>
        <dbReference type="EMBL" id="CAE0034173.1"/>
    </source>
</evidence>
<dbReference type="EMBL" id="HBHW01002785">
    <property type="protein sequence ID" value="CAE0034173.1"/>
    <property type="molecule type" value="Transcribed_RNA"/>
</dbReference>
<dbReference type="SUPFAM" id="SSF51905">
    <property type="entry name" value="FAD/NAD(P)-binding domain"/>
    <property type="match status" value="1"/>
</dbReference>
<evidence type="ECO:0008006" key="2">
    <source>
        <dbReference type="Google" id="ProtNLM"/>
    </source>
</evidence>
<dbReference type="Gene3D" id="3.50.50.60">
    <property type="entry name" value="FAD/NAD(P)-binding domain"/>
    <property type="match status" value="1"/>
</dbReference>
<name>A0A7S2ZAP7_9RHOD</name>
<proteinExistence type="predicted"/>
<gene>
    <name evidence="1" type="ORF">RMAR00112_LOCUS2117</name>
</gene>
<reference evidence="1" key="1">
    <citation type="submission" date="2021-01" db="EMBL/GenBank/DDBJ databases">
        <authorList>
            <person name="Corre E."/>
            <person name="Pelletier E."/>
            <person name="Niang G."/>
            <person name="Scheremetjew M."/>
            <person name="Finn R."/>
            <person name="Kale V."/>
            <person name="Holt S."/>
            <person name="Cochrane G."/>
            <person name="Meng A."/>
            <person name="Brown T."/>
            <person name="Cohen L."/>
        </authorList>
    </citation>
    <scope>NUCLEOTIDE SEQUENCE</scope>
    <source>
        <strain evidence="1">CCMP 769</strain>
    </source>
</reference>
<protein>
    <recommendedName>
        <fullName evidence="2">FAD-binding domain-containing protein</fullName>
    </recommendedName>
</protein>
<organism evidence="1">
    <name type="scientific">Rhodosorus marinus</name>
    <dbReference type="NCBI Taxonomy" id="101924"/>
    <lineage>
        <taxon>Eukaryota</taxon>
        <taxon>Rhodophyta</taxon>
        <taxon>Stylonematophyceae</taxon>
        <taxon>Stylonematales</taxon>
        <taxon>Stylonemataceae</taxon>
        <taxon>Rhodosorus</taxon>
    </lineage>
</organism>
<sequence length="604" mass="67260">MAFVVDLVVGCGRPSKAHCRNGRSTRRGRYYMAAQRPGANDPLPVVEAPRTNGVGNVSERVRDFMKRAPGDPLSGLKRADEMWLKMRMRTGKEPVRTVIEEIPSMDFAEIDFDVLICGGSLGIFLALALAKRGLRVAVVERGRLIGRDQEWNVSRKEMKILIEMGLLTVEEVEEAIVSEFNPVRVSFKGMDDIHISDILNCGVSPKWLLEKARTRFVEELGGTLLEEHLFEKAVVGHNGVQVNLRVQSGASGSLGSGGAGTEGESSSETVALYARLLVDAMGNFSPIVQQQRAGEIPEGVCVVVGSCARADWPSNDQGDLLYSFTPIERNLQYFWEAFPSSSKGGPSDLRTTYMFSYLDTNIERPSLAEFYDAYLNWLPEYQGKQIDEIEPIRALFAAFPTYKNSPLQTKFDRLLMFGDSSGIQSPLSFGGFGAMLRHLRRIDLAVSEALKYDALGKDSLKLLSPYMPSLSVTWLFQRAMSVPADRKVADPEIINKVLRSNFTAMDRIGDSTLRPFLQDVIQFPGLTRAITGMMTDPVLVWKILNHVGLAPLLDWWVHYVALGIYHVRHGLAPDMESSSSSSTFEQNRMRESLKFGAGRDYDEH</sequence>
<dbReference type="InterPro" id="IPR036188">
    <property type="entry name" value="FAD/NAD-bd_sf"/>
</dbReference>
<dbReference type="AlphaFoldDB" id="A0A7S2ZAP7"/>